<dbReference type="AlphaFoldDB" id="A0A1E2VBR0"/>
<dbReference type="EMBL" id="MDTQ01000001">
    <property type="protein sequence ID" value="ODC04438.1"/>
    <property type="molecule type" value="Genomic_DNA"/>
</dbReference>
<reference evidence="7 8" key="1">
    <citation type="submission" date="2016-08" db="EMBL/GenBank/DDBJ databases">
        <authorList>
            <person name="Seilhamer J.J."/>
        </authorList>
    </citation>
    <scope>NUCLEOTIDE SEQUENCE [LARGE SCALE GENOMIC DNA]</scope>
    <source>
        <strain evidence="7 8">PH27A</strain>
    </source>
</reference>
<evidence type="ECO:0000256" key="5">
    <source>
        <dbReference type="ARBA" id="ARBA00022729"/>
    </source>
</evidence>
<comment type="caution">
    <text evidence="7">The sequence shown here is derived from an EMBL/GenBank/DDBJ whole genome shotgun (WGS) entry which is preliminary data.</text>
</comment>
<evidence type="ECO:0000256" key="1">
    <source>
        <dbReference type="ARBA" id="ARBA00004196"/>
    </source>
</evidence>
<evidence type="ECO:0000256" key="3">
    <source>
        <dbReference type="ARBA" id="ARBA00022448"/>
    </source>
</evidence>
<name>A0A1E2VBR0_9GAMM</name>
<organism evidence="7 8">
    <name type="scientific">Terasakiispira papahanaumokuakeensis</name>
    <dbReference type="NCBI Taxonomy" id="197479"/>
    <lineage>
        <taxon>Bacteria</taxon>
        <taxon>Pseudomonadati</taxon>
        <taxon>Pseudomonadota</taxon>
        <taxon>Gammaproteobacteria</taxon>
        <taxon>Oceanospirillales</taxon>
        <taxon>Terasakiispira</taxon>
    </lineage>
</organism>
<dbReference type="Proteomes" id="UP000094291">
    <property type="component" value="Unassembled WGS sequence"/>
</dbReference>
<protein>
    <recommendedName>
        <fullName evidence="6">Fe/B12 periplasmic-binding domain-containing protein</fullName>
    </recommendedName>
</protein>
<feature type="domain" description="Fe/B12 periplasmic-binding" evidence="6">
    <location>
        <begin position="25"/>
        <end position="294"/>
    </location>
</feature>
<dbReference type="InterPro" id="IPR002491">
    <property type="entry name" value="ABC_transptr_periplasmic_BD"/>
</dbReference>
<keyword evidence="4" id="KW-0410">Iron transport</keyword>
<comment type="similarity">
    <text evidence="2">Belongs to the bacterial solute-binding protein 8 family.</text>
</comment>
<dbReference type="RefSeq" id="WP_068999419.1">
    <property type="nucleotide sequence ID" value="NZ_MDTQ01000001.1"/>
</dbReference>
<dbReference type="PROSITE" id="PS50983">
    <property type="entry name" value="FE_B12_PBP"/>
    <property type="match status" value="1"/>
</dbReference>
<keyword evidence="8" id="KW-1185">Reference proteome</keyword>
<evidence type="ECO:0000313" key="7">
    <source>
        <dbReference type="EMBL" id="ODC04438.1"/>
    </source>
</evidence>
<dbReference type="PANTHER" id="PTHR30532:SF21">
    <property type="entry name" value="SIDEROPHORE-BINDING LIPOPROTEIN YFIY-RELATED"/>
    <property type="match status" value="1"/>
</dbReference>
<evidence type="ECO:0000256" key="2">
    <source>
        <dbReference type="ARBA" id="ARBA00008814"/>
    </source>
</evidence>
<evidence type="ECO:0000259" key="6">
    <source>
        <dbReference type="PROSITE" id="PS50983"/>
    </source>
</evidence>
<dbReference type="GO" id="GO:0030288">
    <property type="term" value="C:outer membrane-bounded periplasmic space"/>
    <property type="evidence" value="ECO:0007669"/>
    <property type="project" value="TreeGrafter"/>
</dbReference>
<dbReference type="Pfam" id="PF01497">
    <property type="entry name" value="Peripla_BP_2"/>
    <property type="match status" value="1"/>
</dbReference>
<dbReference type="CDD" id="cd01146">
    <property type="entry name" value="FhuD"/>
    <property type="match status" value="1"/>
</dbReference>
<keyword evidence="4" id="KW-0406">Ion transport</keyword>
<dbReference type="PANTHER" id="PTHR30532">
    <property type="entry name" value="IRON III DICITRATE-BINDING PERIPLASMIC PROTEIN"/>
    <property type="match status" value="1"/>
</dbReference>
<sequence length="312" mass="34966">MGILFLAAWGRSLEAAPAQTAAFPRIVTLFQGATDSALALGVVPVGSVVAWENPPLYPYWGDRIEALKGAPPVHWLGLETQPNLEEIAWLQPDHIIATSFRHTQIMGLLGDIAPVQSVADVYDFKATLQAVARATGQQKKAQHMLCQWDHQVADLRAQLKRTLGDAWPPRVAVVNIRQDHVRLYYHGFAGAILDEVGFRRPAADEGERWGIKLTSREAIPALEADVIFLFMDKQNPQVRQTYQRWREHPLWQQLTAVRRQAVWPVDRVAWSLGGGWLAAEQVMTDLYRLYGLDQPAFEACPYAVEGSVHEAH</sequence>
<dbReference type="GO" id="GO:1901678">
    <property type="term" value="P:iron coordination entity transport"/>
    <property type="evidence" value="ECO:0007669"/>
    <property type="project" value="UniProtKB-ARBA"/>
</dbReference>
<evidence type="ECO:0000313" key="8">
    <source>
        <dbReference type="Proteomes" id="UP000094291"/>
    </source>
</evidence>
<proteinExistence type="inferred from homology"/>
<gene>
    <name evidence="7" type="ORF">BFW38_13755</name>
</gene>
<evidence type="ECO:0000256" key="4">
    <source>
        <dbReference type="ARBA" id="ARBA00022496"/>
    </source>
</evidence>
<keyword evidence="4" id="KW-0408">Iron</keyword>
<comment type="subcellular location">
    <subcellularLocation>
        <location evidence="1">Cell envelope</location>
    </subcellularLocation>
</comment>
<keyword evidence="5" id="KW-0732">Signal</keyword>
<accession>A0A1E2VBR0</accession>
<dbReference type="Gene3D" id="3.40.50.1980">
    <property type="entry name" value="Nitrogenase molybdenum iron protein domain"/>
    <property type="match status" value="2"/>
</dbReference>
<dbReference type="SUPFAM" id="SSF53807">
    <property type="entry name" value="Helical backbone' metal receptor"/>
    <property type="match status" value="1"/>
</dbReference>
<keyword evidence="3" id="KW-0813">Transport</keyword>
<dbReference type="InterPro" id="IPR051313">
    <property type="entry name" value="Bact_iron-sidero_bind"/>
</dbReference>
<dbReference type="STRING" id="197479.BFW38_13755"/>